<sequence>MKGIITKGIGGFYYIDTVDEVFECKARGKFRHDELTPMVGDKVEITVENGKGVIEKIYERSSELTRPMVSNVSQAFIVFAIKDPDLNMELLNRFILLCEYNNIKPIICINKIDLCEKEEYLYIKDIFKDLGYELLFIKAKEEDNLKPLKKMLKDNVTVLCGPSGSGKSTILNSLIGNYKMETGEVSKKIGRGKHTTRHSELIQIEQGFLLDTPGFSTLDVDIMPKEELQYLFPEFSSYRQCKFNSCLHNKEPGCKVKEALDKGNISKVRYDFYIKTLEEIMGRRKKW</sequence>
<evidence type="ECO:0000256" key="2">
    <source>
        <dbReference type="ARBA" id="ARBA00022517"/>
    </source>
</evidence>
<feature type="binding site" evidence="10">
    <location>
        <position position="241"/>
    </location>
    <ligand>
        <name>Zn(2+)</name>
        <dbReference type="ChEBI" id="CHEBI:29105"/>
    </ligand>
</feature>
<feature type="binding site" evidence="10">
    <location>
        <position position="254"/>
    </location>
    <ligand>
        <name>Zn(2+)</name>
        <dbReference type="ChEBI" id="CHEBI:29105"/>
    </ligand>
</feature>
<dbReference type="Gene3D" id="3.40.50.300">
    <property type="entry name" value="P-loop containing nucleotide triphosphate hydrolases"/>
    <property type="match status" value="1"/>
</dbReference>
<dbReference type="HAMAP" id="MF_01820">
    <property type="entry name" value="GTPase_RsgA"/>
    <property type="match status" value="1"/>
</dbReference>
<comment type="function">
    <text evidence="10">One of several proteins that assist in the late maturation steps of the functional core of the 30S ribosomal subunit. Helps release RbfA from mature subunits. May play a role in the assembly of ribosomal proteins into the subunit. Circularly permuted GTPase that catalyzes slow GTP hydrolysis, GTPase activity is stimulated by the 30S ribosomal subunit.</text>
</comment>
<keyword evidence="4 10" id="KW-0699">rRNA-binding</keyword>
<gene>
    <name evidence="10" type="primary">rsgA</name>
    <name evidence="13" type="ORF">BD821_101340</name>
</gene>
<dbReference type="AlphaFoldDB" id="A0A2S6G1M7"/>
<comment type="subunit">
    <text evidence="10">Monomer. Associates with 30S ribosomal subunit, binds 16S rRNA.</text>
</comment>
<evidence type="ECO:0000259" key="11">
    <source>
        <dbReference type="PROSITE" id="PS50936"/>
    </source>
</evidence>
<protein>
    <recommendedName>
        <fullName evidence="10">Small ribosomal subunit biogenesis GTPase RsgA</fullName>
        <ecNumber evidence="10">3.6.1.-</ecNumber>
    </recommendedName>
</protein>
<feature type="binding site" evidence="10">
    <location>
        <position position="248"/>
    </location>
    <ligand>
        <name>Zn(2+)</name>
        <dbReference type="ChEBI" id="CHEBI:29105"/>
    </ligand>
</feature>
<keyword evidence="2 10" id="KW-0690">Ribosome biogenesis</keyword>
<dbReference type="InterPro" id="IPR031944">
    <property type="entry name" value="RsgA_N"/>
</dbReference>
<evidence type="ECO:0000259" key="12">
    <source>
        <dbReference type="PROSITE" id="PS51721"/>
    </source>
</evidence>
<dbReference type="STRING" id="37659.GCA_000703125_02611"/>
<dbReference type="PROSITE" id="PS51721">
    <property type="entry name" value="G_CP"/>
    <property type="match status" value="1"/>
</dbReference>
<dbReference type="PANTHER" id="PTHR32120:SF11">
    <property type="entry name" value="SMALL RIBOSOMAL SUBUNIT BIOGENESIS GTPASE RSGA 1, MITOCHONDRIAL-RELATED"/>
    <property type="match status" value="1"/>
</dbReference>
<dbReference type="Pfam" id="PF16745">
    <property type="entry name" value="RsgA_N"/>
    <property type="match status" value="1"/>
</dbReference>
<evidence type="ECO:0000313" key="14">
    <source>
        <dbReference type="Proteomes" id="UP000239863"/>
    </source>
</evidence>
<keyword evidence="9 10" id="KW-0342">GTP-binding</keyword>
<evidence type="ECO:0000256" key="5">
    <source>
        <dbReference type="ARBA" id="ARBA00022741"/>
    </source>
</evidence>
<dbReference type="RefSeq" id="WP_104409014.1">
    <property type="nucleotide sequence ID" value="NZ_PTIS01000001.1"/>
</dbReference>
<dbReference type="InterPro" id="IPR027417">
    <property type="entry name" value="P-loop_NTPase"/>
</dbReference>
<keyword evidence="7 10" id="KW-0862">Zinc</keyword>
<dbReference type="Proteomes" id="UP000239863">
    <property type="component" value="Unassembled WGS sequence"/>
</dbReference>
<dbReference type="CDD" id="cd04466">
    <property type="entry name" value="S1_YloQ_GTPase"/>
    <property type="match status" value="1"/>
</dbReference>
<evidence type="ECO:0000256" key="4">
    <source>
        <dbReference type="ARBA" id="ARBA00022730"/>
    </source>
</evidence>
<comment type="cofactor">
    <cofactor evidence="10">
        <name>Zn(2+)</name>
        <dbReference type="ChEBI" id="CHEBI:29105"/>
    </cofactor>
    <text evidence="10">Binds 1 zinc ion per subunit.</text>
</comment>
<dbReference type="GO" id="GO:0003924">
    <property type="term" value="F:GTPase activity"/>
    <property type="evidence" value="ECO:0007669"/>
    <property type="project" value="UniProtKB-UniRule"/>
</dbReference>
<dbReference type="NCBIfam" id="TIGR00157">
    <property type="entry name" value="ribosome small subunit-dependent GTPase A"/>
    <property type="match status" value="1"/>
</dbReference>
<dbReference type="PROSITE" id="PS50936">
    <property type="entry name" value="ENGC_GTPASE"/>
    <property type="match status" value="1"/>
</dbReference>
<keyword evidence="8 10" id="KW-0694">RNA-binding</keyword>
<dbReference type="GO" id="GO:0046872">
    <property type="term" value="F:metal ion binding"/>
    <property type="evidence" value="ECO:0007669"/>
    <property type="project" value="UniProtKB-KW"/>
</dbReference>
<dbReference type="OrthoDB" id="9809485at2"/>
<keyword evidence="3 10" id="KW-0479">Metal-binding</keyword>
<evidence type="ECO:0000256" key="1">
    <source>
        <dbReference type="ARBA" id="ARBA00022490"/>
    </source>
</evidence>
<keyword evidence="6 10" id="KW-0378">Hydrolase</keyword>
<feature type="binding site" evidence="10">
    <location>
        <begin position="110"/>
        <end position="113"/>
    </location>
    <ligand>
        <name>GTP</name>
        <dbReference type="ChEBI" id="CHEBI:37565"/>
    </ligand>
</feature>
<organism evidence="13 14">
    <name type="scientific">Clostridium algidicarnis DSM 15099</name>
    <dbReference type="NCBI Taxonomy" id="1121295"/>
    <lineage>
        <taxon>Bacteria</taxon>
        <taxon>Bacillati</taxon>
        <taxon>Bacillota</taxon>
        <taxon>Clostridia</taxon>
        <taxon>Eubacteriales</taxon>
        <taxon>Clostridiaceae</taxon>
        <taxon>Clostridium</taxon>
    </lineage>
</organism>
<comment type="subcellular location">
    <subcellularLocation>
        <location evidence="10">Cytoplasm</location>
    </subcellularLocation>
</comment>
<evidence type="ECO:0000256" key="6">
    <source>
        <dbReference type="ARBA" id="ARBA00022801"/>
    </source>
</evidence>
<comment type="similarity">
    <text evidence="10">Belongs to the TRAFAC class YlqF/YawG GTPase family. RsgA subfamily.</text>
</comment>
<evidence type="ECO:0000313" key="13">
    <source>
        <dbReference type="EMBL" id="PPK49675.1"/>
    </source>
</evidence>
<dbReference type="EC" id="3.6.1.-" evidence="10"/>
<feature type="domain" description="CP-type G" evidence="12">
    <location>
        <begin position="61"/>
        <end position="218"/>
    </location>
</feature>
<feature type="binding site" evidence="10">
    <location>
        <begin position="161"/>
        <end position="169"/>
    </location>
    <ligand>
        <name>GTP</name>
        <dbReference type="ChEBI" id="CHEBI:37565"/>
    </ligand>
</feature>
<evidence type="ECO:0000256" key="3">
    <source>
        <dbReference type="ARBA" id="ARBA00022723"/>
    </source>
</evidence>
<dbReference type="InterPro" id="IPR030378">
    <property type="entry name" value="G_CP_dom"/>
</dbReference>
<comment type="caution">
    <text evidence="13">The sequence shown here is derived from an EMBL/GenBank/DDBJ whole genome shotgun (WGS) entry which is preliminary data.</text>
</comment>
<dbReference type="SUPFAM" id="SSF50249">
    <property type="entry name" value="Nucleic acid-binding proteins"/>
    <property type="match status" value="1"/>
</dbReference>
<keyword evidence="5 10" id="KW-0547">Nucleotide-binding</keyword>
<dbReference type="GO" id="GO:0042274">
    <property type="term" value="P:ribosomal small subunit biogenesis"/>
    <property type="evidence" value="ECO:0007669"/>
    <property type="project" value="UniProtKB-UniRule"/>
</dbReference>
<name>A0A2S6G1M7_9CLOT</name>
<reference evidence="13 14" key="1">
    <citation type="submission" date="2018-02" db="EMBL/GenBank/DDBJ databases">
        <title>Genomic Encyclopedia of Archaeal and Bacterial Type Strains, Phase II (KMG-II): from individual species to whole genera.</title>
        <authorList>
            <person name="Goeker M."/>
        </authorList>
    </citation>
    <scope>NUCLEOTIDE SEQUENCE [LARGE SCALE GENOMIC DNA]</scope>
    <source>
        <strain evidence="13 14">DSM 15099</strain>
    </source>
</reference>
<dbReference type="Gene3D" id="2.40.50.140">
    <property type="entry name" value="Nucleic acid-binding proteins"/>
    <property type="match status" value="1"/>
</dbReference>
<evidence type="ECO:0000256" key="10">
    <source>
        <dbReference type="HAMAP-Rule" id="MF_01820"/>
    </source>
</evidence>
<keyword evidence="1 10" id="KW-0963">Cytoplasm</keyword>
<feature type="domain" description="EngC GTPase" evidence="11">
    <location>
        <begin position="70"/>
        <end position="216"/>
    </location>
</feature>
<dbReference type="Gene3D" id="1.10.40.50">
    <property type="entry name" value="Probable gtpase engc, domain 3"/>
    <property type="match status" value="1"/>
</dbReference>
<dbReference type="GO" id="GO:0005525">
    <property type="term" value="F:GTP binding"/>
    <property type="evidence" value="ECO:0007669"/>
    <property type="project" value="UniProtKB-UniRule"/>
</dbReference>
<dbReference type="InterPro" id="IPR010914">
    <property type="entry name" value="RsgA_GTPase_dom"/>
</dbReference>
<proteinExistence type="inferred from homology"/>
<dbReference type="SUPFAM" id="SSF52540">
    <property type="entry name" value="P-loop containing nucleoside triphosphate hydrolases"/>
    <property type="match status" value="1"/>
</dbReference>
<evidence type="ECO:0000256" key="8">
    <source>
        <dbReference type="ARBA" id="ARBA00022884"/>
    </source>
</evidence>
<dbReference type="GO" id="GO:0005737">
    <property type="term" value="C:cytoplasm"/>
    <property type="evidence" value="ECO:0007669"/>
    <property type="project" value="UniProtKB-SubCell"/>
</dbReference>
<accession>A0A2S6G1M7</accession>
<dbReference type="GO" id="GO:0019843">
    <property type="term" value="F:rRNA binding"/>
    <property type="evidence" value="ECO:0007669"/>
    <property type="project" value="UniProtKB-KW"/>
</dbReference>
<feature type="binding site" evidence="10">
    <location>
        <position position="246"/>
    </location>
    <ligand>
        <name>Zn(2+)</name>
        <dbReference type="ChEBI" id="CHEBI:29105"/>
    </ligand>
</feature>
<evidence type="ECO:0000256" key="9">
    <source>
        <dbReference type="ARBA" id="ARBA00023134"/>
    </source>
</evidence>
<evidence type="ECO:0000256" key="7">
    <source>
        <dbReference type="ARBA" id="ARBA00022833"/>
    </source>
</evidence>
<dbReference type="InterPro" id="IPR012340">
    <property type="entry name" value="NA-bd_OB-fold"/>
</dbReference>
<dbReference type="PANTHER" id="PTHR32120">
    <property type="entry name" value="SMALL RIBOSOMAL SUBUNIT BIOGENESIS GTPASE RSGA"/>
    <property type="match status" value="1"/>
</dbReference>
<dbReference type="EMBL" id="PTIS01000001">
    <property type="protein sequence ID" value="PPK49675.1"/>
    <property type="molecule type" value="Genomic_DNA"/>
</dbReference>
<dbReference type="CDD" id="cd01854">
    <property type="entry name" value="YjeQ_EngC"/>
    <property type="match status" value="1"/>
</dbReference>
<dbReference type="InterPro" id="IPR004881">
    <property type="entry name" value="Ribosome_biogen_GTPase_RsgA"/>
</dbReference>
<dbReference type="Pfam" id="PF03193">
    <property type="entry name" value="RsgA_GTPase"/>
    <property type="match status" value="1"/>
</dbReference>